<dbReference type="EMBL" id="BPLR01010218">
    <property type="protein sequence ID" value="GIY37784.1"/>
    <property type="molecule type" value="Genomic_DNA"/>
</dbReference>
<comment type="caution">
    <text evidence="1">The sequence shown here is derived from an EMBL/GenBank/DDBJ whole genome shotgun (WGS) entry which is preliminary data.</text>
</comment>
<protein>
    <submittedName>
        <fullName evidence="1">Uncharacterized protein</fullName>
    </submittedName>
</protein>
<accession>A0AAV4SWW8</accession>
<dbReference type="Proteomes" id="UP001054945">
    <property type="component" value="Unassembled WGS sequence"/>
</dbReference>
<proteinExistence type="predicted"/>
<name>A0AAV4SWW8_CAEEX</name>
<keyword evidence="2" id="KW-1185">Reference proteome</keyword>
<evidence type="ECO:0000313" key="1">
    <source>
        <dbReference type="EMBL" id="GIY37784.1"/>
    </source>
</evidence>
<dbReference type="AlphaFoldDB" id="A0AAV4SWW8"/>
<sequence>MNTTAQGTFSLLHPSYYDSRNVYIFSSQATIQCNNPFLGLRISFCVLRMSRILSKTACCEQRSQRVTDCLSSTAKLLVMEKRLKGIIVTDCLSSSARLPALKKQLTSDCDN</sequence>
<gene>
    <name evidence="1" type="ORF">CEXT_604011</name>
</gene>
<evidence type="ECO:0000313" key="2">
    <source>
        <dbReference type="Proteomes" id="UP001054945"/>
    </source>
</evidence>
<organism evidence="1 2">
    <name type="scientific">Caerostris extrusa</name>
    <name type="common">Bark spider</name>
    <name type="synonym">Caerostris bankana</name>
    <dbReference type="NCBI Taxonomy" id="172846"/>
    <lineage>
        <taxon>Eukaryota</taxon>
        <taxon>Metazoa</taxon>
        <taxon>Ecdysozoa</taxon>
        <taxon>Arthropoda</taxon>
        <taxon>Chelicerata</taxon>
        <taxon>Arachnida</taxon>
        <taxon>Araneae</taxon>
        <taxon>Araneomorphae</taxon>
        <taxon>Entelegynae</taxon>
        <taxon>Araneoidea</taxon>
        <taxon>Araneidae</taxon>
        <taxon>Caerostris</taxon>
    </lineage>
</organism>
<reference evidence="1 2" key="1">
    <citation type="submission" date="2021-06" db="EMBL/GenBank/DDBJ databases">
        <title>Caerostris extrusa draft genome.</title>
        <authorList>
            <person name="Kono N."/>
            <person name="Arakawa K."/>
        </authorList>
    </citation>
    <scope>NUCLEOTIDE SEQUENCE [LARGE SCALE GENOMIC DNA]</scope>
</reference>